<dbReference type="Gene3D" id="1.20.960.40">
    <property type="match status" value="1"/>
</dbReference>
<dbReference type="OrthoDB" id="5970631at2759"/>
<feature type="compositionally biased region" description="Basic and acidic residues" evidence="1">
    <location>
        <begin position="365"/>
        <end position="386"/>
    </location>
</feature>
<reference evidence="3 4" key="1">
    <citation type="journal article" date="2015" name="Sci. Rep.">
        <title>Genome of the facultative scuticociliatosis pathogen Pseudocohnilembus persalinus provides insight into its virulence through horizontal gene transfer.</title>
        <authorList>
            <person name="Xiong J."/>
            <person name="Wang G."/>
            <person name="Cheng J."/>
            <person name="Tian M."/>
            <person name="Pan X."/>
            <person name="Warren A."/>
            <person name="Jiang C."/>
            <person name="Yuan D."/>
            <person name="Miao W."/>
        </authorList>
    </citation>
    <scope>NUCLEOTIDE SEQUENCE [LARGE SCALE GENOMIC DNA]</scope>
    <source>
        <strain evidence="3">36N120E</strain>
    </source>
</reference>
<name>A0A0V0Q959_PSEPJ</name>
<feature type="region of interest" description="Disordered" evidence="1">
    <location>
        <begin position="359"/>
        <end position="387"/>
    </location>
</feature>
<feature type="compositionally biased region" description="Polar residues" evidence="1">
    <location>
        <begin position="148"/>
        <end position="167"/>
    </location>
</feature>
<sequence length="461" mass="54172">MSAIGQLKTIVNTKLEDTGYLDNLRAELKTKVFNIIEQQDAGIRDRAGFQWEHPNVEKLHSLKEGLIGLNLIGEFLEHFKLQYSLSVYKKEIRLRDFPRDDLIDNLKIKSQTNHNTPILLHIIKEYIKYNQMSSSGVFQHQQHSYNGLDSSFKKNQNSNDSFQNILPSNLKDELNKKKSNEMREQQEALQKKIQEQQEQEDREKRLKEYEEEQERLRILREEEEEAERKRQEEQERKERVEAEYKKLEEERRQKEEEEQKKKEKEEQRRLEKEKALKKKKKPKTAVNKIRGAKEQDEDHLANIYGAAITGIPQNYDMYDDQGQDMYGDDPYAFDMAQAQNAYGDEGGFKYSQFGGDPYAAIDLGGGDKNDAGQEGQGDDKQKKDDIENFEYQMDEEIEDIDYFGESNNTNQYQMGDKDKKNPMFTSSEDFYGASQSMGQDYSVDSDAIENYDHYEKIIRKI</sequence>
<dbReference type="OMA" id="GFQWEHP"/>
<dbReference type="InParanoid" id="A0A0V0Q959"/>
<proteinExistence type="predicted"/>
<evidence type="ECO:0000313" key="3">
    <source>
        <dbReference type="EMBL" id="KRW98786.1"/>
    </source>
</evidence>
<dbReference type="EMBL" id="LDAU01000229">
    <property type="protein sequence ID" value="KRW98786.1"/>
    <property type="molecule type" value="Genomic_DNA"/>
</dbReference>
<accession>A0A0V0Q959</accession>
<dbReference type="Pfam" id="PF09398">
    <property type="entry name" value="FOP_dimer"/>
    <property type="match status" value="1"/>
</dbReference>
<gene>
    <name evidence="3" type="ORF">PPERSA_10557</name>
</gene>
<comment type="caution">
    <text evidence="3">The sequence shown here is derived from an EMBL/GenBank/DDBJ whole genome shotgun (WGS) entry which is preliminary data.</text>
</comment>
<feature type="compositionally biased region" description="Basic and acidic residues" evidence="1">
    <location>
        <begin position="170"/>
        <end position="210"/>
    </location>
</feature>
<dbReference type="GO" id="GO:0034453">
    <property type="term" value="P:microtubule anchoring"/>
    <property type="evidence" value="ECO:0007669"/>
    <property type="project" value="InterPro"/>
</dbReference>
<dbReference type="Proteomes" id="UP000054937">
    <property type="component" value="Unassembled WGS sequence"/>
</dbReference>
<organism evidence="3 4">
    <name type="scientific">Pseudocohnilembus persalinus</name>
    <name type="common">Ciliate</name>
    <dbReference type="NCBI Taxonomy" id="266149"/>
    <lineage>
        <taxon>Eukaryota</taxon>
        <taxon>Sar</taxon>
        <taxon>Alveolata</taxon>
        <taxon>Ciliophora</taxon>
        <taxon>Intramacronucleata</taxon>
        <taxon>Oligohymenophorea</taxon>
        <taxon>Scuticociliatia</taxon>
        <taxon>Philasterida</taxon>
        <taxon>Pseudocohnilembidae</taxon>
        <taxon>Pseudocohnilembus</taxon>
    </lineage>
</organism>
<feature type="region of interest" description="Disordered" evidence="1">
    <location>
        <begin position="223"/>
        <end position="293"/>
    </location>
</feature>
<evidence type="ECO:0000259" key="2">
    <source>
        <dbReference type="Pfam" id="PF09398"/>
    </source>
</evidence>
<dbReference type="GO" id="GO:0005815">
    <property type="term" value="C:microtubule organizing center"/>
    <property type="evidence" value="ECO:0007669"/>
    <property type="project" value="InterPro"/>
</dbReference>
<protein>
    <recommendedName>
        <fullName evidence="2">FGFR1 oncogene partner (FOP) N-terminal dimerisation domain-containing protein</fullName>
    </recommendedName>
</protein>
<feature type="compositionally biased region" description="Polar residues" evidence="1">
    <location>
        <begin position="423"/>
        <end position="438"/>
    </location>
</feature>
<feature type="region of interest" description="Disordered" evidence="1">
    <location>
        <begin position="403"/>
        <end position="438"/>
    </location>
</feature>
<evidence type="ECO:0000256" key="1">
    <source>
        <dbReference type="SAM" id="MobiDB-lite"/>
    </source>
</evidence>
<keyword evidence="4" id="KW-1185">Reference proteome</keyword>
<dbReference type="InterPro" id="IPR018993">
    <property type="entry name" value="FOP_dimerisation-dom_N"/>
</dbReference>
<feature type="region of interest" description="Disordered" evidence="1">
    <location>
        <begin position="148"/>
        <end position="210"/>
    </location>
</feature>
<dbReference type="AlphaFoldDB" id="A0A0V0Q959"/>
<feature type="compositionally biased region" description="Basic and acidic residues" evidence="1">
    <location>
        <begin position="223"/>
        <end position="274"/>
    </location>
</feature>
<evidence type="ECO:0000313" key="4">
    <source>
        <dbReference type="Proteomes" id="UP000054937"/>
    </source>
</evidence>
<feature type="domain" description="FGFR1 oncogene partner (FOP) N-terminal dimerisation" evidence="2">
    <location>
        <begin position="53"/>
        <end position="124"/>
    </location>
</feature>